<name>A0A1V2GU95_9PROT</name>
<protein>
    <submittedName>
        <fullName evidence="2">Uncharacterized protein</fullName>
    </submittedName>
</protein>
<evidence type="ECO:0000313" key="3">
    <source>
        <dbReference type="Proteomes" id="UP000188879"/>
    </source>
</evidence>
<feature type="region of interest" description="Disordered" evidence="1">
    <location>
        <begin position="1"/>
        <end position="20"/>
    </location>
</feature>
<gene>
    <name evidence="2" type="ORF">BKE38_27435</name>
</gene>
<proteinExistence type="predicted"/>
<evidence type="ECO:0000256" key="1">
    <source>
        <dbReference type="SAM" id="MobiDB-lite"/>
    </source>
</evidence>
<dbReference type="RefSeq" id="WP_076960408.1">
    <property type="nucleotide sequence ID" value="NZ_MLCO01000391.1"/>
</dbReference>
<keyword evidence="3" id="KW-1185">Reference proteome</keyword>
<sequence>MPSLAGSANPEGLPQDTPLAGLTSFDLTTAEGMAMLRHFDARLRRLGDPGAQRAAVRRLRCRAPLSNRAAGLLVLPGGALALREGEAVLVCDPAGVQALAGAQLARLLALLAGAADLVSVVHGPAGLRRLAGLPPSGSLQAATLLPAGRLLAPLLPPAAGWNGPALLRWGRMGCQRGGGQDGVVAWPMRPAPARLALGASVAGEALLPAAAPVAPEIWDAPEGDDRYQLLSTGLFAHLDELLGNEVSDLLRFELVDHWTDGEDSLASELADGIGLLPACFATPHDRPVAMAALAGWPRAADLLRGAGEPLALLGIAARDWGPAWRPALRQSFLRQLRGLLPAGSPALLVPEDVRAAPQPVAQLAADRQLRAGGDDLSILLPLPPHPSGLLRLADRLAGGIGAPVLLGAPAWGLCHRFDPAGGGESGNAAWFGHAMPEPGLG</sequence>
<dbReference type="Proteomes" id="UP000188879">
    <property type="component" value="Unassembled WGS sequence"/>
</dbReference>
<comment type="caution">
    <text evidence="2">The sequence shown here is derived from an EMBL/GenBank/DDBJ whole genome shotgun (WGS) entry which is preliminary data.</text>
</comment>
<dbReference type="OrthoDB" id="7264443at2"/>
<accession>A0A1V2GU95</accession>
<evidence type="ECO:0000313" key="2">
    <source>
        <dbReference type="EMBL" id="ONG44715.1"/>
    </source>
</evidence>
<reference evidence="2 3" key="1">
    <citation type="submission" date="2016-10" db="EMBL/GenBank/DDBJ databases">
        <title>Draft Genome sequence of Roseomonas sp. strain M3.</title>
        <authorList>
            <person name="Subhash Y."/>
            <person name="Lee S."/>
        </authorList>
    </citation>
    <scope>NUCLEOTIDE SEQUENCE [LARGE SCALE GENOMIC DNA]</scope>
    <source>
        <strain evidence="2 3">M3</strain>
    </source>
</reference>
<organism evidence="2 3">
    <name type="scientific">Teichococcus deserti</name>
    <dbReference type="NCBI Taxonomy" id="1817963"/>
    <lineage>
        <taxon>Bacteria</taxon>
        <taxon>Pseudomonadati</taxon>
        <taxon>Pseudomonadota</taxon>
        <taxon>Alphaproteobacteria</taxon>
        <taxon>Acetobacterales</taxon>
        <taxon>Roseomonadaceae</taxon>
        <taxon>Roseomonas</taxon>
    </lineage>
</organism>
<dbReference type="EMBL" id="MLCO01000391">
    <property type="protein sequence ID" value="ONG44715.1"/>
    <property type="molecule type" value="Genomic_DNA"/>
</dbReference>
<dbReference type="AlphaFoldDB" id="A0A1V2GU95"/>